<keyword evidence="6" id="KW-0539">Nucleus</keyword>
<evidence type="ECO:0000259" key="7">
    <source>
        <dbReference type="Pfam" id="PF00881"/>
    </source>
</evidence>
<gene>
    <name evidence="8" type="ORF">MPDQ_004205</name>
</gene>
<keyword evidence="5" id="KW-0560">Oxidoreductase</keyword>
<feature type="domain" description="Nitroreductase" evidence="7">
    <location>
        <begin position="12"/>
        <end position="181"/>
    </location>
</feature>
<dbReference type="FunFam" id="3.40.109.10:FF:000001">
    <property type="entry name" value="Nitroreductase family"/>
    <property type="match status" value="1"/>
</dbReference>
<comment type="caution">
    <text evidence="8">The sequence shown here is derived from an EMBL/GenBank/DDBJ whole genome shotgun (WGS) entry which is preliminary data.</text>
</comment>
<evidence type="ECO:0000256" key="6">
    <source>
        <dbReference type="ARBA" id="ARBA00023242"/>
    </source>
</evidence>
<comment type="similarity">
    <text evidence="3">Belongs to the nitroreductase family.</text>
</comment>
<dbReference type="GO" id="GO:0005737">
    <property type="term" value="C:cytoplasm"/>
    <property type="evidence" value="ECO:0007669"/>
    <property type="project" value="UniProtKB-SubCell"/>
</dbReference>
<dbReference type="GO" id="GO:0005634">
    <property type="term" value="C:nucleus"/>
    <property type="evidence" value="ECO:0007669"/>
    <property type="project" value="UniProtKB-SubCell"/>
</dbReference>
<keyword evidence="4" id="KW-0963">Cytoplasm</keyword>
<dbReference type="Pfam" id="PF00881">
    <property type="entry name" value="Nitroreductase"/>
    <property type="match status" value="1"/>
</dbReference>
<dbReference type="Proteomes" id="UP000319663">
    <property type="component" value="Unassembled WGS sequence"/>
</dbReference>
<dbReference type="PANTHER" id="PTHR43035:SF4">
    <property type="entry name" value="NITROREDUCTASE FAMILY PROTEIN (AFU_ORTHOLOGUE AFUA_3G03530)"/>
    <property type="match status" value="1"/>
</dbReference>
<dbReference type="GO" id="GO:0034599">
    <property type="term" value="P:cellular response to oxidative stress"/>
    <property type="evidence" value="ECO:0007669"/>
    <property type="project" value="InterPro"/>
</dbReference>
<reference evidence="8 9" key="1">
    <citation type="submission" date="2019-06" db="EMBL/GenBank/DDBJ databases">
        <title>Wine fermentation using esterase from Monascus purpureus.</title>
        <authorList>
            <person name="Geng C."/>
            <person name="Zhang Y."/>
        </authorList>
    </citation>
    <scope>NUCLEOTIDE SEQUENCE [LARGE SCALE GENOMIC DNA]</scope>
    <source>
        <strain evidence="8">HQ1</strain>
    </source>
</reference>
<dbReference type="AlphaFoldDB" id="A0A507QM00"/>
<evidence type="ECO:0000256" key="4">
    <source>
        <dbReference type="ARBA" id="ARBA00022490"/>
    </source>
</evidence>
<dbReference type="Gene3D" id="3.40.109.10">
    <property type="entry name" value="NADH Oxidase"/>
    <property type="match status" value="1"/>
</dbReference>
<sequence length="205" mass="22499">MSSATAFLSAVEARRSIYNLTDASPISDERIKEIVSLGIKNAPSCFNVQSARAVILLGDEHKKLWDIGDKALKEDLPAAYDALAPKVAGFRAAYGTVLWFEDEAVLTALQEKQPAIKPLIGEWSDHGSGINQFIVWTALEQEGLGANLQHYNFSPYFARNVKEQWNLPATWKLKAQLVFGKPGGAGPKAKTINPVEERLRVFGSS</sequence>
<dbReference type="SUPFAM" id="SSF55469">
    <property type="entry name" value="FMN-dependent nitroreductase-like"/>
    <property type="match status" value="1"/>
</dbReference>
<organism evidence="8 9">
    <name type="scientific">Monascus purpureus</name>
    <name type="common">Red mold</name>
    <name type="synonym">Monascus anka</name>
    <dbReference type="NCBI Taxonomy" id="5098"/>
    <lineage>
        <taxon>Eukaryota</taxon>
        <taxon>Fungi</taxon>
        <taxon>Dikarya</taxon>
        <taxon>Ascomycota</taxon>
        <taxon>Pezizomycotina</taxon>
        <taxon>Eurotiomycetes</taxon>
        <taxon>Eurotiomycetidae</taxon>
        <taxon>Eurotiales</taxon>
        <taxon>Aspergillaceae</taxon>
        <taxon>Monascus</taxon>
    </lineage>
</organism>
<dbReference type="EMBL" id="VIFY01000269">
    <property type="protein sequence ID" value="TQB67990.1"/>
    <property type="molecule type" value="Genomic_DNA"/>
</dbReference>
<comment type="subcellular location">
    <subcellularLocation>
        <location evidence="2">Cytoplasm</location>
    </subcellularLocation>
    <subcellularLocation>
        <location evidence="1">Nucleus</location>
    </subcellularLocation>
</comment>
<evidence type="ECO:0000256" key="2">
    <source>
        <dbReference type="ARBA" id="ARBA00004496"/>
    </source>
</evidence>
<keyword evidence="9" id="KW-1185">Reference proteome</keyword>
<evidence type="ECO:0000313" key="9">
    <source>
        <dbReference type="Proteomes" id="UP000319663"/>
    </source>
</evidence>
<dbReference type="CDD" id="cd02140">
    <property type="entry name" value="Frm2-like"/>
    <property type="match status" value="1"/>
</dbReference>
<name>A0A507QM00_MONPU</name>
<evidence type="ECO:0000313" key="8">
    <source>
        <dbReference type="EMBL" id="TQB67990.1"/>
    </source>
</evidence>
<accession>A0A507QM00</accession>
<evidence type="ECO:0000256" key="1">
    <source>
        <dbReference type="ARBA" id="ARBA00004123"/>
    </source>
</evidence>
<protein>
    <recommendedName>
        <fullName evidence="7">Nitroreductase domain-containing protein</fullName>
    </recommendedName>
</protein>
<evidence type="ECO:0000256" key="5">
    <source>
        <dbReference type="ARBA" id="ARBA00023002"/>
    </source>
</evidence>
<dbReference type="STRING" id="5098.A0A507QM00"/>
<dbReference type="InterPro" id="IPR000415">
    <property type="entry name" value="Nitroreductase-like"/>
</dbReference>
<dbReference type="PANTHER" id="PTHR43035">
    <property type="entry name" value="FATTY ACID REPRESSION MUTANT PROTEIN 2-RELATED"/>
    <property type="match status" value="1"/>
</dbReference>
<evidence type="ECO:0000256" key="3">
    <source>
        <dbReference type="ARBA" id="ARBA00007118"/>
    </source>
</evidence>
<proteinExistence type="inferred from homology"/>
<dbReference type="GO" id="GO:0016491">
    <property type="term" value="F:oxidoreductase activity"/>
    <property type="evidence" value="ECO:0007669"/>
    <property type="project" value="UniProtKB-KW"/>
</dbReference>
<dbReference type="InterPro" id="IPR033877">
    <property type="entry name" value="Frm2/Hbn1"/>
</dbReference>
<dbReference type="InterPro" id="IPR029479">
    <property type="entry name" value="Nitroreductase"/>
</dbReference>